<keyword evidence="5 6" id="KW-0472">Membrane</keyword>
<protein>
    <submittedName>
        <fullName evidence="7">Cytochrome c oxidase subunit 4</fullName>
    </submittedName>
</protein>
<gene>
    <name evidence="7" type="ORF">SAMN04244570_2519</name>
</gene>
<keyword evidence="3 6" id="KW-0812">Transmembrane</keyword>
<evidence type="ECO:0000256" key="1">
    <source>
        <dbReference type="ARBA" id="ARBA00004651"/>
    </source>
</evidence>
<evidence type="ECO:0000313" key="7">
    <source>
        <dbReference type="EMBL" id="SKB00570.1"/>
    </source>
</evidence>
<dbReference type="GO" id="GO:0005886">
    <property type="term" value="C:plasma membrane"/>
    <property type="evidence" value="ECO:0007669"/>
    <property type="project" value="UniProtKB-SubCell"/>
</dbReference>
<feature type="transmembrane region" description="Helical" evidence="6">
    <location>
        <begin position="93"/>
        <end position="114"/>
    </location>
</feature>
<reference evidence="8" key="1">
    <citation type="submission" date="2017-02" db="EMBL/GenBank/DDBJ databases">
        <authorList>
            <person name="Varghese N."/>
            <person name="Submissions S."/>
        </authorList>
    </citation>
    <scope>NUCLEOTIDE SEQUENCE [LARGE SCALE GENOMIC DNA]</scope>
    <source>
        <strain evidence="8">DSM 23966</strain>
    </source>
</reference>
<dbReference type="Proteomes" id="UP000190042">
    <property type="component" value="Unassembled WGS sequence"/>
</dbReference>
<evidence type="ECO:0000313" key="8">
    <source>
        <dbReference type="Proteomes" id="UP000190042"/>
    </source>
</evidence>
<keyword evidence="4 6" id="KW-1133">Transmembrane helix</keyword>
<comment type="subcellular location">
    <subcellularLocation>
        <location evidence="1">Cell membrane</location>
        <topology evidence="1">Multi-pass membrane protein</topology>
    </subcellularLocation>
</comment>
<evidence type="ECO:0000256" key="3">
    <source>
        <dbReference type="ARBA" id="ARBA00022692"/>
    </source>
</evidence>
<accession>A0A1T4YFX3</accession>
<dbReference type="AlphaFoldDB" id="A0A1T4YFX3"/>
<dbReference type="EMBL" id="FUYJ01000004">
    <property type="protein sequence ID" value="SKB00570.1"/>
    <property type="molecule type" value="Genomic_DNA"/>
</dbReference>
<feature type="transmembrane region" description="Helical" evidence="6">
    <location>
        <begin position="60"/>
        <end position="81"/>
    </location>
</feature>
<organism evidence="7 8">
    <name type="scientific">Sporosarcina newyorkensis</name>
    <dbReference type="NCBI Taxonomy" id="759851"/>
    <lineage>
        <taxon>Bacteria</taxon>
        <taxon>Bacillati</taxon>
        <taxon>Bacillota</taxon>
        <taxon>Bacilli</taxon>
        <taxon>Bacillales</taxon>
        <taxon>Caryophanaceae</taxon>
        <taxon>Sporosarcina</taxon>
    </lineage>
</organism>
<evidence type="ECO:0000256" key="4">
    <source>
        <dbReference type="ARBA" id="ARBA00022989"/>
    </source>
</evidence>
<name>A0A1T4YFX3_9BACL</name>
<dbReference type="RefSeq" id="WP_078817833.1">
    <property type="nucleotide sequence ID" value="NZ_FUYJ01000004.1"/>
</dbReference>
<proteinExistence type="predicted"/>
<evidence type="ECO:0000256" key="2">
    <source>
        <dbReference type="ARBA" id="ARBA00022475"/>
    </source>
</evidence>
<keyword evidence="8" id="KW-1185">Reference proteome</keyword>
<dbReference type="Pfam" id="PF03626">
    <property type="entry name" value="COX4_pro"/>
    <property type="match status" value="1"/>
</dbReference>
<keyword evidence="2" id="KW-1003">Cell membrane</keyword>
<evidence type="ECO:0000256" key="5">
    <source>
        <dbReference type="ARBA" id="ARBA00023136"/>
    </source>
</evidence>
<dbReference type="InterPro" id="IPR005171">
    <property type="entry name" value="Cyt_c_oxidase_su4_prok"/>
</dbReference>
<sequence>MADIQIIKRSPAEQSLAQRRAKEAMRNQVAMFSLMIFLTLISFSMVVAHLSDVVGFSKFFVIPTLFLFAAVQVGLQLYYFMHMSEKGHGIPQMFMFTGAVLGFLIPLTFVTIVWW</sequence>
<evidence type="ECO:0000256" key="6">
    <source>
        <dbReference type="SAM" id="Phobius"/>
    </source>
</evidence>
<feature type="transmembrane region" description="Helical" evidence="6">
    <location>
        <begin position="29"/>
        <end position="48"/>
    </location>
</feature>